<evidence type="ECO:0000313" key="2">
    <source>
        <dbReference type="EMBL" id="ALS59548.1"/>
    </source>
</evidence>
<gene>
    <name evidence="2" type="ORF">AT302_07060</name>
</gene>
<dbReference type="EMBL" id="CP013480">
    <property type="protein sequence ID" value="ALS59548.1"/>
    <property type="molecule type" value="Genomic_DNA"/>
</dbReference>
<dbReference type="InterPro" id="IPR013445">
    <property type="entry name" value="CDP_4_6_deHydtase"/>
</dbReference>
<dbReference type="Gene3D" id="3.40.50.720">
    <property type="entry name" value="NAD(P)-binding Rossmann-like Domain"/>
    <property type="match status" value="1"/>
</dbReference>
<organism evidence="2 3">
    <name type="scientific">Pandoraea norimbergensis</name>
    <dbReference type="NCBI Taxonomy" id="93219"/>
    <lineage>
        <taxon>Bacteria</taxon>
        <taxon>Pseudomonadati</taxon>
        <taxon>Pseudomonadota</taxon>
        <taxon>Betaproteobacteria</taxon>
        <taxon>Burkholderiales</taxon>
        <taxon>Burkholderiaceae</taxon>
        <taxon>Pandoraea</taxon>
    </lineage>
</organism>
<evidence type="ECO:0000313" key="3">
    <source>
        <dbReference type="Proteomes" id="UP000060277"/>
    </source>
</evidence>
<dbReference type="RefSeq" id="WP_058376472.1">
    <property type="nucleotide sequence ID" value="NZ_CP013480.3"/>
</dbReference>
<dbReference type="SUPFAM" id="SSF51735">
    <property type="entry name" value="NAD(P)-binding Rossmann-fold domains"/>
    <property type="match status" value="1"/>
</dbReference>
<proteinExistence type="predicted"/>
<protein>
    <submittedName>
        <fullName evidence="2">CDP-glucose 4,6-dehydratase</fullName>
    </submittedName>
</protein>
<reference evidence="3" key="1">
    <citation type="submission" date="2015-12" db="EMBL/GenBank/DDBJ databases">
        <title>Complete genome sequence of Pandoraea norimbergensis DSM 11628.</title>
        <authorList>
            <person name="Ee R."/>
            <person name="Lim Y.-L."/>
            <person name="Yong D."/>
            <person name="Yin W.-F."/>
            <person name="Chan K.-G."/>
        </authorList>
    </citation>
    <scope>NUCLEOTIDE SEQUENCE [LARGE SCALE GENOMIC DNA]</scope>
    <source>
        <strain evidence="3">DSM 11628</strain>
    </source>
</reference>
<evidence type="ECO:0000259" key="1">
    <source>
        <dbReference type="Pfam" id="PF16363"/>
    </source>
</evidence>
<dbReference type="Pfam" id="PF16363">
    <property type="entry name" value="GDP_Man_Dehyd"/>
    <property type="match status" value="1"/>
</dbReference>
<name>A0ABN4JF13_9BURK</name>
<dbReference type="InterPro" id="IPR016040">
    <property type="entry name" value="NAD(P)-bd_dom"/>
</dbReference>
<dbReference type="NCBIfam" id="TIGR02622">
    <property type="entry name" value="CDP_4_6_dhtase"/>
    <property type="match status" value="1"/>
</dbReference>
<dbReference type="PANTHER" id="PTHR43000">
    <property type="entry name" value="DTDP-D-GLUCOSE 4,6-DEHYDRATASE-RELATED"/>
    <property type="match status" value="1"/>
</dbReference>
<keyword evidence="3" id="KW-1185">Reference proteome</keyword>
<dbReference type="Proteomes" id="UP000060277">
    <property type="component" value="Chromosome"/>
</dbReference>
<dbReference type="CDD" id="cd05252">
    <property type="entry name" value="CDP_GD_SDR_e"/>
    <property type="match status" value="1"/>
</dbReference>
<sequence length="353" mass="39364">MSQEFWRGKRVFVTGHTGFKGGWLSMWLTQLGADVHGYALPPPTEPSFFEVTGLRERLAQSTFGDIRDSARLVEAMRASQADVVLHLAAQPLVRQSYVAPVETYDVNVMGLINVFEAVRQTPGVRSVVNVTTDKCYENREWLWPYRENESLGGYDPYSSSKACAEIVTAAYRRSFMQAAGIPLGSARAGNVIGGGDWAADRLIPDFLRAIDASRTLMIRSPFAVRPWQHVLEPLSGYLTLAQRLYEAGDTFAQAWNFGPEDADAKPVQWIVEQLCAQVESASWQLEGTPQPHEANTLKLDSAKAKSLLGWAPRWNLETALRKTLDWHLAWRRGASMTDVSLAQIAQYEAGTRE</sequence>
<dbReference type="InterPro" id="IPR036291">
    <property type="entry name" value="NAD(P)-bd_dom_sf"/>
</dbReference>
<feature type="domain" description="NAD(P)-binding" evidence="1">
    <location>
        <begin position="12"/>
        <end position="323"/>
    </location>
</feature>
<accession>A0ABN4JF13</accession>
<dbReference type="Gene3D" id="3.90.25.10">
    <property type="entry name" value="UDP-galactose 4-epimerase, domain 1"/>
    <property type="match status" value="1"/>
</dbReference>